<evidence type="ECO:0000256" key="1">
    <source>
        <dbReference type="ARBA" id="ARBA00010835"/>
    </source>
</evidence>
<dbReference type="EMBL" id="MHSA01000012">
    <property type="protein sequence ID" value="OHA34401.1"/>
    <property type="molecule type" value="Genomic_DNA"/>
</dbReference>
<keyword evidence="4" id="KW-0175">Coiled coil</keyword>
<dbReference type="PANTHER" id="PTHR43804">
    <property type="entry name" value="LD18447P"/>
    <property type="match status" value="1"/>
</dbReference>
<dbReference type="Proteomes" id="UP000177797">
    <property type="component" value="Unassembled WGS sequence"/>
</dbReference>
<name>A0A1G2NG79_9BACT</name>
<dbReference type="InterPro" id="IPR005139">
    <property type="entry name" value="PCRF"/>
</dbReference>
<protein>
    <recommendedName>
        <fullName evidence="5">Prokaryotic-type class I peptide chain release factors domain-containing protein</fullName>
    </recommendedName>
</protein>
<evidence type="ECO:0000256" key="3">
    <source>
        <dbReference type="ARBA" id="ARBA00022917"/>
    </source>
</evidence>
<evidence type="ECO:0000256" key="4">
    <source>
        <dbReference type="SAM" id="Coils"/>
    </source>
</evidence>
<dbReference type="AlphaFoldDB" id="A0A1G2NG79"/>
<comment type="caution">
    <text evidence="6">The sequence shown here is derived from an EMBL/GenBank/DDBJ whole genome shotgun (WGS) entry which is preliminary data.</text>
</comment>
<dbReference type="InterPro" id="IPR050057">
    <property type="entry name" value="Prokaryotic/Mito_RF"/>
</dbReference>
<dbReference type="InterPro" id="IPR000352">
    <property type="entry name" value="Pep_chain_release_fac_I"/>
</dbReference>
<dbReference type="SMART" id="SM00937">
    <property type="entry name" value="PCRF"/>
    <property type="match status" value="1"/>
</dbReference>
<gene>
    <name evidence="6" type="ORF">A2938_00935</name>
</gene>
<feature type="domain" description="Prokaryotic-type class I peptide chain release factors" evidence="5">
    <location>
        <begin position="194"/>
        <end position="210"/>
    </location>
</feature>
<proteinExistence type="inferred from homology"/>
<organism evidence="6 7">
    <name type="scientific">Candidatus Taylorbacteria bacterium RIFCSPLOWO2_01_FULL_48_100</name>
    <dbReference type="NCBI Taxonomy" id="1802322"/>
    <lineage>
        <taxon>Bacteria</taxon>
        <taxon>Candidatus Tayloriibacteriota</taxon>
    </lineage>
</organism>
<dbReference type="InterPro" id="IPR045853">
    <property type="entry name" value="Pep_chain_release_fac_I_sf"/>
</dbReference>
<evidence type="ECO:0000256" key="2">
    <source>
        <dbReference type="ARBA" id="ARBA00022481"/>
    </source>
</evidence>
<keyword evidence="3" id="KW-0648">Protein biosynthesis</keyword>
<keyword evidence="2" id="KW-0488">Methylation</keyword>
<dbReference type="GO" id="GO:0005737">
    <property type="term" value="C:cytoplasm"/>
    <property type="evidence" value="ECO:0007669"/>
    <property type="project" value="UniProtKB-ARBA"/>
</dbReference>
<dbReference type="GO" id="GO:0003747">
    <property type="term" value="F:translation release factor activity"/>
    <property type="evidence" value="ECO:0007669"/>
    <property type="project" value="InterPro"/>
</dbReference>
<dbReference type="Gene3D" id="3.30.160.20">
    <property type="match status" value="1"/>
</dbReference>
<dbReference type="Pfam" id="PF00472">
    <property type="entry name" value="RF-1"/>
    <property type="match status" value="1"/>
</dbReference>
<dbReference type="SUPFAM" id="SSF75620">
    <property type="entry name" value="Release factor"/>
    <property type="match status" value="1"/>
</dbReference>
<evidence type="ECO:0000259" key="5">
    <source>
        <dbReference type="PROSITE" id="PS00745"/>
    </source>
</evidence>
<comment type="similarity">
    <text evidence="1">Belongs to the prokaryotic/mitochondrial release factor family.</text>
</comment>
<dbReference type="Pfam" id="PF03462">
    <property type="entry name" value="PCRF"/>
    <property type="match status" value="1"/>
</dbReference>
<feature type="coiled-coil region" evidence="4">
    <location>
        <begin position="15"/>
        <end position="71"/>
    </location>
</feature>
<dbReference type="PANTHER" id="PTHR43804:SF7">
    <property type="entry name" value="LD18447P"/>
    <property type="match status" value="1"/>
</dbReference>
<dbReference type="Gene3D" id="3.30.70.1660">
    <property type="match status" value="2"/>
</dbReference>
<accession>A0A1G2NG79</accession>
<reference evidence="6 7" key="1">
    <citation type="journal article" date="2016" name="Nat. Commun.">
        <title>Thousands of microbial genomes shed light on interconnected biogeochemical processes in an aquifer system.</title>
        <authorList>
            <person name="Anantharaman K."/>
            <person name="Brown C.T."/>
            <person name="Hug L.A."/>
            <person name="Sharon I."/>
            <person name="Castelle C.J."/>
            <person name="Probst A.J."/>
            <person name="Thomas B.C."/>
            <person name="Singh A."/>
            <person name="Wilkins M.J."/>
            <person name="Karaoz U."/>
            <person name="Brodie E.L."/>
            <person name="Williams K.H."/>
            <person name="Hubbard S.S."/>
            <person name="Banfield J.F."/>
        </authorList>
    </citation>
    <scope>NUCLEOTIDE SEQUENCE [LARGE SCALE GENOMIC DNA]</scope>
</reference>
<dbReference type="PROSITE" id="PS00745">
    <property type="entry name" value="RF_PROK_I"/>
    <property type="match status" value="1"/>
</dbReference>
<sequence>MNLESYKKNPRTAHLVESYARIEKEEAELTALAERERGMKEMADKELAGFAEQKDALAAQMRALAEAAREEEAFPNELILEVRAGVGGDEAALFAKEIAEMYRAFAERSGWSWSPLYLSENGIGGYKEAAFEIKGKQCYKLLRFETGVHRIQRVPETEKMGRVHTSTASVAIMPVRASGGFEMNPSDLEVEFSRAGGKGGQNVNKVETAVRILHKPSGIVVRSTAERSQSRNREKALHVLTAKLEAQTAEAEAKKSASARRAQIGTGDRSEKIRTYNVLQDRVTDHRIKESWHNLLGIFAGEIGEIVEALQIAEKEAAQATI</sequence>
<evidence type="ECO:0000313" key="6">
    <source>
        <dbReference type="EMBL" id="OHA34401.1"/>
    </source>
</evidence>
<evidence type="ECO:0000313" key="7">
    <source>
        <dbReference type="Proteomes" id="UP000177797"/>
    </source>
</evidence>